<keyword evidence="1" id="KW-0067">ATP-binding</keyword>
<dbReference type="GO" id="GO:0006450">
    <property type="term" value="P:regulation of translational fidelity"/>
    <property type="evidence" value="ECO:0007669"/>
    <property type="project" value="InterPro"/>
</dbReference>
<dbReference type="STRING" id="1470434.AZF00_14815"/>
<comment type="catalytic activity">
    <reaction evidence="1">
        <text>L-glutamyl-tRNA(Gln) + L-glutamine + ATP + H2O = L-glutaminyl-tRNA(Gln) + L-glutamate + ADP + phosphate + H(+)</text>
        <dbReference type="Rhea" id="RHEA:17521"/>
        <dbReference type="Rhea" id="RHEA-COMP:9681"/>
        <dbReference type="Rhea" id="RHEA-COMP:9684"/>
        <dbReference type="ChEBI" id="CHEBI:15377"/>
        <dbReference type="ChEBI" id="CHEBI:15378"/>
        <dbReference type="ChEBI" id="CHEBI:29985"/>
        <dbReference type="ChEBI" id="CHEBI:30616"/>
        <dbReference type="ChEBI" id="CHEBI:43474"/>
        <dbReference type="ChEBI" id="CHEBI:58359"/>
        <dbReference type="ChEBI" id="CHEBI:78520"/>
        <dbReference type="ChEBI" id="CHEBI:78521"/>
        <dbReference type="ChEBI" id="CHEBI:456216"/>
    </reaction>
</comment>
<dbReference type="InterPro" id="IPR003837">
    <property type="entry name" value="GatC"/>
</dbReference>
<organism evidence="2 3">
    <name type="scientific">Zhongshania aliphaticivorans</name>
    <dbReference type="NCBI Taxonomy" id="1470434"/>
    <lineage>
        <taxon>Bacteria</taxon>
        <taxon>Pseudomonadati</taxon>
        <taxon>Pseudomonadota</taxon>
        <taxon>Gammaproteobacteria</taxon>
        <taxon>Cellvibrionales</taxon>
        <taxon>Spongiibacteraceae</taxon>
        <taxon>Zhongshania</taxon>
    </lineage>
</organism>
<evidence type="ECO:0000256" key="1">
    <source>
        <dbReference type="HAMAP-Rule" id="MF_00122"/>
    </source>
</evidence>
<dbReference type="SUPFAM" id="SSF141000">
    <property type="entry name" value="Glu-tRNAGln amidotransferase C subunit"/>
    <property type="match status" value="1"/>
</dbReference>
<dbReference type="EMBL" id="CP014544">
    <property type="protein sequence ID" value="AMO69496.1"/>
    <property type="molecule type" value="Genomic_DNA"/>
</dbReference>
<protein>
    <recommendedName>
        <fullName evidence="1">Aspartyl/glutamyl-tRNA(Asn/Gln) amidotransferase subunit C</fullName>
        <shortName evidence="1">Asp/Glu-ADT subunit C</shortName>
        <ecNumber evidence="1">6.3.5.-</ecNumber>
    </recommendedName>
</protein>
<dbReference type="PANTHER" id="PTHR15004">
    <property type="entry name" value="GLUTAMYL-TRNA(GLN) AMIDOTRANSFERASE SUBUNIT C, MITOCHONDRIAL"/>
    <property type="match status" value="1"/>
</dbReference>
<dbReference type="RefSeq" id="WP_008251663.1">
    <property type="nucleotide sequence ID" value="NZ_CP014544.1"/>
</dbReference>
<comment type="catalytic activity">
    <reaction evidence="1">
        <text>L-aspartyl-tRNA(Asn) + L-glutamine + ATP + H2O = L-asparaginyl-tRNA(Asn) + L-glutamate + ADP + phosphate + 2 H(+)</text>
        <dbReference type="Rhea" id="RHEA:14513"/>
        <dbReference type="Rhea" id="RHEA-COMP:9674"/>
        <dbReference type="Rhea" id="RHEA-COMP:9677"/>
        <dbReference type="ChEBI" id="CHEBI:15377"/>
        <dbReference type="ChEBI" id="CHEBI:15378"/>
        <dbReference type="ChEBI" id="CHEBI:29985"/>
        <dbReference type="ChEBI" id="CHEBI:30616"/>
        <dbReference type="ChEBI" id="CHEBI:43474"/>
        <dbReference type="ChEBI" id="CHEBI:58359"/>
        <dbReference type="ChEBI" id="CHEBI:78515"/>
        <dbReference type="ChEBI" id="CHEBI:78516"/>
        <dbReference type="ChEBI" id="CHEBI:456216"/>
    </reaction>
</comment>
<proteinExistence type="inferred from homology"/>
<accession>A0A127M8G6</accession>
<keyword evidence="2" id="KW-0808">Transferase</keyword>
<comment type="similarity">
    <text evidence="1">Belongs to the GatC family.</text>
</comment>
<comment type="function">
    <text evidence="1">Allows the formation of correctly charged Asn-tRNA(Asn) or Gln-tRNA(Gln) through the transamidation of misacylated Asp-tRNA(Asn) or Glu-tRNA(Gln) in organisms which lack either or both of asparaginyl-tRNA or glutaminyl-tRNA synthetases. The reaction takes place in the presence of glutamine and ATP through an activated phospho-Asp-tRNA(Asn) or phospho-Glu-tRNA(Gln).</text>
</comment>
<dbReference type="AlphaFoldDB" id="A0A127M8G6"/>
<keyword evidence="1" id="KW-0547">Nucleotide-binding</keyword>
<comment type="subunit">
    <text evidence="1">Heterotrimer of A, B and C subunits.</text>
</comment>
<dbReference type="KEGG" id="zal:AZF00_14815"/>
<dbReference type="GO" id="GO:0070681">
    <property type="term" value="P:glutaminyl-tRNAGln biosynthesis via transamidation"/>
    <property type="evidence" value="ECO:0007669"/>
    <property type="project" value="TreeGrafter"/>
</dbReference>
<evidence type="ECO:0000313" key="2">
    <source>
        <dbReference type="EMBL" id="AMO69496.1"/>
    </source>
</evidence>
<dbReference type="Pfam" id="PF02686">
    <property type="entry name" value="GatC"/>
    <property type="match status" value="1"/>
</dbReference>
<dbReference type="GO" id="GO:0016740">
    <property type="term" value="F:transferase activity"/>
    <property type="evidence" value="ECO:0007669"/>
    <property type="project" value="UniProtKB-KW"/>
</dbReference>
<dbReference type="PANTHER" id="PTHR15004:SF0">
    <property type="entry name" value="GLUTAMYL-TRNA(GLN) AMIDOTRANSFERASE SUBUNIT C, MITOCHONDRIAL"/>
    <property type="match status" value="1"/>
</dbReference>
<dbReference type="GO" id="GO:0005524">
    <property type="term" value="F:ATP binding"/>
    <property type="evidence" value="ECO:0007669"/>
    <property type="project" value="UniProtKB-KW"/>
</dbReference>
<dbReference type="Gene3D" id="1.10.20.60">
    <property type="entry name" value="Glu-tRNAGln amidotransferase C subunit, N-terminal domain"/>
    <property type="match status" value="1"/>
</dbReference>
<sequence length="95" mass="10649">MSLDQNEISKLARLARINVADSETEELSQRIGDILDMIDVMQAVDTSNVVAMANPHDAVQRLRADEVSETNQREHFQTIAPQTEDGLYLVPQVIE</sequence>
<dbReference type="GO" id="GO:0050566">
    <property type="term" value="F:asparaginyl-tRNA synthase (glutamine-hydrolyzing) activity"/>
    <property type="evidence" value="ECO:0007669"/>
    <property type="project" value="RHEA"/>
</dbReference>
<keyword evidence="1" id="KW-0648">Protein biosynthesis</keyword>
<dbReference type="InterPro" id="IPR036113">
    <property type="entry name" value="Asp/Glu-ADT_sf_sub_c"/>
</dbReference>
<dbReference type="NCBIfam" id="TIGR00135">
    <property type="entry name" value="gatC"/>
    <property type="match status" value="1"/>
</dbReference>
<dbReference type="EC" id="6.3.5.-" evidence="1"/>
<name>A0A127M8G6_9GAMM</name>
<gene>
    <name evidence="1" type="primary">gatC</name>
    <name evidence="2" type="ORF">AZF00_14815</name>
</gene>
<evidence type="ECO:0000313" key="3">
    <source>
        <dbReference type="Proteomes" id="UP000074119"/>
    </source>
</evidence>
<dbReference type="GO" id="GO:0006412">
    <property type="term" value="P:translation"/>
    <property type="evidence" value="ECO:0007669"/>
    <property type="project" value="UniProtKB-UniRule"/>
</dbReference>
<dbReference type="Proteomes" id="UP000074119">
    <property type="component" value="Chromosome"/>
</dbReference>
<dbReference type="HAMAP" id="MF_00122">
    <property type="entry name" value="GatC"/>
    <property type="match status" value="1"/>
</dbReference>
<dbReference type="GO" id="GO:0050567">
    <property type="term" value="F:glutaminyl-tRNA synthase (glutamine-hydrolyzing) activity"/>
    <property type="evidence" value="ECO:0007669"/>
    <property type="project" value="UniProtKB-UniRule"/>
</dbReference>
<keyword evidence="1" id="KW-0436">Ligase</keyword>
<reference evidence="2 3" key="1">
    <citation type="submission" date="2015-12" db="EMBL/GenBank/DDBJ databases">
        <authorList>
            <person name="Shamseldin A."/>
            <person name="Moawad H."/>
            <person name="Abd El-Rahim W.M."/>
            <person name="Sadowsky M.J."/>
        </authorList>
    </citation>
    <scope>NUCLEOTIDE SEQUENCE [LARGE SCALE GENOMIC DNA]</scope>
    <source>
        <strain evidence="2 3">SM2</strain>
    </source>
</reference>